<organism evidence="3 4">
    <name type="scientific">Papaver nudicaule</name>
    <name type="common">Iceland poppy</name>
    <dbReference type="NCBI Taxonomy" id="74823"/>
    <lineage>
        <taxon>Eukaryota</taxon>
        <taxon>Viridiplantae</taxon>
        <taxon>Streptophyta</taxon>
        <taxon>Embryophyta</taxon>
        <taxon>Tracheophyta</taxon>
        <taxon>Spermatophyta</taxon>
        <taxon>Magnoliopsida</taxon>
        <taxon>Ranunculales</taxon>
        <taxon>Papaveraceae</taxon>
        <taxon>Papaveroideae</taxon>
        <taxon>Papaver</taxon>
    </lineage>
</organism>
<gene>
    <name evidence="3" type="ORF">MKW94_025866</name>
</gene>
<keyword evidence="2" id="KW-0472">Membrane</keyword>
<proteinExistence type="predicted"/>
<sequence>MRNHWQSINSHWHASGVELCLPGTQEYGVDTELELDGKVEKFCQEVVVARFVSEAIGRGLARAEVEAAAETVLESKNLEISRLRDKLQYYEAVNHEMFQRNQEVVELTRKQREVRKMKQRWIWSCIGLSITLGASLLAYSYLPGSDNCSQSTEDFADILPPPDSGSTSSSLN</sequence>
<evidence type="ECO:0000313" key="3">
    <source>
        <dbReference type="EMBL" id="MCL7030570.1"/>
    </source>
</evidence>
<feature type="transmembrane region" description="Helical" evidence="2">
    <location>
        <begin position="121"/>
        <end position="142"/>
    </location>
</feature>
<evidence type="ECO:0000256" key="2">
    <source>
        <dbReference type="SAM" id="Phobius"/>
    </source>
</evidence>
<dbReference type="Proteomes" id="UP001177140">
    <property type="component" value="Unassembled WGS sequence"/>
</dbReference>
<keyword evidence="4" id="KW-1185">Reference proteome</keyword>
<reference evidence="3" key="1">
    <citation type="submission" date="2022-03" db="EMBL/GenBank/DDBJ databases">
        <title>A functionally conserved STORR gene fusion in Papaver species that diverged 16.8 million years ago.</title>
        <authorList>
            <person name="Catania T."/>
        </authorList>
    </citation>
    <scope>NUCLEOTIDE SEQUENCE</scope>
    <source>
        <strain evidence="3">S-191538</strain>
    </source>
</reference>
<name>A0AA41S8R3_PAPNU</name>
<keyword evidence="2" id="KW-0812">Transmembrane</keyword>
<protein>
    <submittedName>
        <fullName evidence="3">Uncharacterized protein</fullName>
    </submittedName>
</protein>
<dbReference type="PANTHER" id="PTHR35490:SF3">
    <property type="entry name" value="(WILD MALAYSIAN BANANA) HYPOTHETICAL PROTEIN"/>
    <property type="match status" value="1"/>
</dbReference>
<evidence type="ECO:0000256" key="1">
    <source>
        <dbReference type="SAM" id="MobiDB-lite"/>
    </source>
</evidence>
<dbReference type="EMBL" id="JAJJMA010103129">
    <property type="protein sequence ID" value="MCL7030570.1"/>
    <property type="molecule type" value="Genomic_DNA"/>
</dbReference>
<dbReference type="PANTHER" id="PTHR35490">
    <property type="entry name" value="BACTERIOPHAGE N4 ADSORPTION B PROTEIN"/>
    <property type="match status" value="1"/>
</dbReference>
<feature type="region of interest" description="Disordered" evidence="1">
    <location>
        <begin position="153"/>
        <end position="172"/>
    </location>
</feature>
<keyword evidence="2" id="KW-1133">Transmembrane helix</keyword>
<accession>A0AA41S8R3</accession>
<dbReference type="AlphaFoldDB" id="A0AA41S8R3"/>
<comment type="caution">
    <text evidence="3">The sequence shown here is derived from an EMBL/GenBank/DDBJ whole genome shotgun (WGS) entry which is preliminary data.</text>
</comment>
<evidence type="ECO:0000313" key="4">
    <source>
        <dbReference type="Proteomes" id="UP001177140"/>
    </source>
</evidence>